<keyword evidence="4" id="KW-1185">Reference proteome</keyword>
<accession>A0A372ZYI3</accession>
<reference evidence="3 4" key="1">
    <citation type="submission" date="2018-08" db="EMBL/GenBank/DDBJ databases">
        <title>Diversity &amp; Physiological Properties of Lignin-Decomposing Actinobacteria from Soil.</title>
        <authorList>
            <person name="Roh S.G."/>
            <person name="Kim S.B."/>
        </authorList>
    </citation>
    <scope>NUCLEOTIDE SEQUENCE [LARGE SCALE GENOMIC DNA]</scope>
    <source>
        <strain evidence="3 4">MMS17-GH009</strain>
    </source>
</reference>
<feature type="domain" description="HTH cro/C1-type" evidence="2">
    <location>
        <begin position="156"/>
        <end position="211"/>
    </location>
</feature>
<dbReference type="Pfam" id="PF13560">
    <property type="entry name" value="HTH_31"/>
    <property type="match status" value="1"/>
</dbReference>
<gene>
    <name evidence="3" type="ORF">DR950_23935</name>
</gene>
<evidence type="ECO:0000259" key="2">
    <source>
        <dbReference type="PROSITE" id="PS50943"/>
    </source>
</evidence>
<dbReference type="InterPro" id="IPR001387">
    <property type="entry name" value="Cro/C1-type_HTH"/>
</dbReference>
<name>A0A372ZYI3_9ACTN</name>
<sequence length="218" mass="23161">MVHQGTTRHLLTALVRQGTLVHTKALAPEGQAGGVLLPVAASDRVHTARSGAHPPRQVAAPCPSEGSSIMHGSLAAQPLTGPGRPDSGGVNAVTEIRRCPRCQARLSRSNPDRLCGPCRRAVGPDDRRSARLAALALPPVEDPAVQDAGPDLGAILRRFRADMRLTQQDLSDLLGFSQPYVSLLERGKRTIRDVTQLRRIARLLGLPEAAVGLLPFAA</sequence>
<dbReference type="InterPro" id="IPR010982">
    <property type="entry name" value="Lambda_DNA-bd_dom_sf"/>
</dbReference>
<dbReference type="GO" id="GO:0003677">
    <property type="term" value="F:DNA binding"/>
    <property type="evidence" value="ECO:0007669"/>
    <property type="project" value="InterPro"/>
</dbReference>
<evidence type="ECO:0000256" key="1">
    <source>
        <dbReference type="SAM" id="MobiDB-lite"/>
    </source>
</evidence>
<proteinExistence type="predicted"/>
<evidence type="ECO:0000313" key="3">
    <source>
        <dbReference type="EMBL" id="RGD60430.1"/>
    </source>
</evidence>
<comment type="caution">
    <text evidence="3">The sequence shown here is derived from an EMBL/GenBank/DDBJ whole genome shotgun (WGS) entry which is preliminary data.</text>
</comment>
<protein>
    <submittedName>
        <fullName evidence="3">Helix-turn-helix domain-containing protein</fullName>
    </submittedName>
</protein>
<organism evidence="3 4">
    <name type="scientific">Kitasatospora xanthocidica</name>
    <dbReference type="NCBI Taxonomy" id="83382"/>
    <lineage>
        <taxon>Bacteria</taxon>
        <taxon>Bacillati</taxon>
        <taxon>Actinomycetota</taxon>
        <taxon>Actinomycetes</taxon>
        <taxon>Kitasatosporales</taxon>
        <taxon>Streptomycetaceae</taxon>
        <taxon>Kitasatospora</taxon>
    </lineage>
</organism>
<dbReference type="SMART" id="SM00530">
    <property type="entry name" value="HTH_XRE"/>
    <property type="match status" value="1"/>
</dbReference>
<dbReference type="EMBL" id="QVIG01000001">
    <property type="protein sequence ID" value="RGD60430.1"/>
    <property type="molecule type" value="Genomic_DNA"/>
</dbReference>
<evidence type="ECO:0000313" key="4">
    <source>
        <dbReference type="Proteomes" id="UP000263377"/>
    </source>
</evidence>
<dbReference type="AlphaFoldDB" id="A0A372ZYI3"/>
<feature type="region of interest" description="Disordered" evidence="1">
    <location>
        <begin position="46"/>
        <end position="67"/>
    </location>
</feature>
<dbReference type="CDD" id="cd00093">
    <property type="entry name" value="HTH_XRE"/>
    <property type="match status" value="1"/>
</dbReference>
<dbReference type="SUPFAM" id="SSF47413">
    <property type="entry name" value="lambda repressor-like DNA-binding domains"/>
    <property type="match status" value="1"/>
</dbReference>
<dbReference type="PROSITE" id="PS50943">
    <property type="entry name" value="HTH_CROC1"/>
    <property type="match status" value="1"/>
</dbReference>
<dbReference type="Proteomes" id="UP000263377">
    <property type="component" value="Unassembled WGS sequence"/>
</dbReference>
<dbReference type="Gene3D" id="1.10.260.40">
    <property type="entry name" value="lambda repressor-like DNA-binding domains"/>
    <property type="match status" value="1"/>
</dbReference>